<proteinExistence type="predicted"/>
<evidence type="ECO:0000313" key="1">
    <source>
        <dbReference type="EMBL" id="GIO26853.1"/>
    </source>
</evidence>
<accession>A0A919XA60</accession>
<evidence type="ECO:0000313" key="2">
    <source>
        <dbReference type="Proteomes" id="UP000676917"/>
    </source>
</evidence>
<dbReference type="AlphaFoldDB" id="A0A919XA60"/>
<name>A0A919XA60_9BACI</name>
<comment type="caution">
    <text evidence="1">The sequence shown here is derived from an EMBL/GenBank/DDBJ whole genome shotgun (WGS) entry which is preliminary data.</text>
</comment>
<dbReference type="Proteomes" id="UP000676917">
    <property type="component" value="Unassembled WGS sequence"/>
</dbReference>
<keyword evidence="2" id="KW-1185">Reference proteome</keyword>
<gene>
    <name evidence="1" type="ORF">J43TS3_14640</name>
</gene>
<reference evidence="1" key="1">
    <citation type="submission" date="2021-03" db="EMBL/GenBank/DDBJ databases">
        <title>Antimicrobial resistance genes in bacteria isolated from Japanese honey, and their potential for conferring macrolide and lincosamide resistance in the American foulbrood pathogen Paenibacillus larvae.</title>
        <authorList>
            <person name="Okamoto M."/>
            <person name="Kumagai M."/>
            <person name="Kanamori H."/>
            <person name="Takamatsu D."/>
        </authorList>
    </citation>
    <scope>NUCLEOTIDE SEQUENCE</scope>
    <source>
        <strain evidence="1">J43TS3</strain>
    </source>
</reference>
<protein>
    <submittedName>
        <fullName evidence="1">Uncharacterized protein</fullName>
    </submittedName>
</protein>
<sequence>MKFGDSIKVWSYRYEFRQNSFKAQSSLIQIGNILLKRIHKSSITSPNQKNLLNSVILKINFCLLYIPDLSLE</sequence>
<organism evidence="1 2">
    <name type="scientific">Ornithinibacillus bavariensis</name>
    <dbReference type="NCBI Taxonomy" id="545502"/>
    <lineage>
        <taxon>Bacteria</taxon>
        <taxon>Bacillati</taxon>
        <taxon>Bacillota</taxon>
        <taxon>Bacilli</taxon>
        <taxon>Bacillales</taxon>
        <taxon>Bacillaceae</taxon>
        <taxon>Ornithinibacillus</taxon>
    </lineage>
</organism>
<dbReference type="EMBL" id="BORP01000002">
    <property type="protein sequence ID" value="GIO26853.1"/>
    <property type="molecule type" value="Genomic_DNA"/>
</dbReference>